<name>A0A4D7K3V4_9BACT</name>
<dbReference type="SMART" id="SM00065">
    <property type="entry name" value="GAF"/>
    <property type="match status" value="1"/>
</dbReference>
<dbReference type="InterPro" id="IPR003018">
    <property type="entry name" value="GAF"/>
</dbReference>
<keyword evidence="2" id="KW-0472">Membrane</keyword>
<feature type="transmembrane region" description="Helical" evidence="2">
    <location>
        <begin position="169"/>
        <end position="187"/>
    </location>
</feature>
<evidence type="ECO:0000259" key="3">
    <source>
        <dbReference type="SMART" id="SM00065"/>
    </source>
</evidence>
<dbReference type="RefSeq" id="WP_137091101.1">
    <property type="nucleotide sequence ID" value="NZ_CP028923.1"/>
</dbReference>
<feature type="transmembrane region" description="Helical" evidence="2">
    <location>
        <begin position="27"/>
        <end position="45"/>
    </location>
</feature>
<evidence type="ECO:0000256" key="2">
    <source>
        <dbReference type="SAM" id="Phobius"/>
    </source>
</evidence>
<feature type="transmembrane region" description="Helical" evidence="2">
    <location>
        <begin position="130"/>
        <end position="149"/>
    </location>
</feature>
<keyword evidence="2" id="KW-1133">Transmembrane helix</keyword>
<protein>
    <recommendedName>
        <fullName evidence="3">GAF domain-containing protein</fullName>
    </recommendedName>
</protein>
<sequence>MKFKDVLKWGIKPDQPRFLKRKIYQSNITALILAFFVSLPFILISQNTLKPTIGIPIAGFILSLLAMVLNRFGLIYVSRIIVSLVPVSLATSEAAFIVEAGNPPMVGMSMLSLAFLFIPFIVFDIREKGYLFTCAGIAILMILGFDFINEWLEIDLDRSELKKGNLTRVAIFISVVFAVGIIMVLLLENKRSEEISSHYIQESKDIARKMEESEKQAKENLKEVELVRQNEKKQQWAVQGLAEVTELLRGYDSLKSLCDNIMAFLVEYMEANQGSMYLIDNEGFVLNLYATYAYNRKKFEEKQIHPGQGLIGQAYIEKEVIHLKEIPQNYVKITSGLGEATPNSLLIVPMIFNEQVEGILEIASFKEFDEHQISFVKKLGESIASSLKDIKINESNKELLEQARQQEEEMRAQEEEMRQNMEELAATQEEMLRKEKRYLEEIDNLKRQIQVEN</sequence>
<feature type="coiled-coil region" evidence="1">
    <location>
        <begin position="390"/>
        <end position="448"/>
    </location>
</feature>
<feature type="transmembrane region" description="Helical" evidence="2">
    <location>
        <begin position="104"/>
        <end position="123"/>
    </location>
</feature>
<gene>
    <name evidence="4" type="ORF">DCC35_12495</name>
</gene>
<dbReference type="Gene3D" id="3.30.450.40">
    <property type="match status" value="1"/>
</dbReference>
<evidence type="ECO:0000256" key="1">
    <source>
        <dbReference type="SAM" id="Coils"/>
    </source>
</evidence>
<accession>A0A4D7K3V4</accession>
<proteinExistence type="predicted"/>
<dbReference type="Proteomes" id="UP000298616">
    <property type="component" value="Chromosome"/>
</dbReference>
<dbReference type="SUPFAM" id="SSF55781">
    <property type="entry name" value="GAF domain-like"/>
    <property type="match status" value="1"/>
</dbReference>
<organism evidence="4 5">
    <name type="scientific">Mangrovivirga cuniculi</name>
    <dbReference type="NCBI Taxonomy" id="2715131"/>
    <lineage>
        <taxon>Bacteria</taxon>
        <taxon>Pseudomonadati</taxon>
        <taxon>Bacteroidota</taxon>
        <taxon>Cytophagia</taxon>
        <taxon>Cytophagales</taxon>
        <taxon>Mangrovivirgaceae</taxon>
        <taxon>Mangrovivirga</taxon>
    </lineage>
</organism>
<feature type="coiled-coil region" evidence="1">
    <location>
        <begin position="200"/>
        <end position="234"/>
    </location>
</feature>
<keyword evidence="5" id="KW-1185">Reference proteome</keyword>
<dbReference type="Pfam" id="PF13185">
    <property type="entry name" value="GAF_2"/>
    <property type="match status" value="1"/>
</dbReference>
<reference evidence="4 5" key="1">
    <citation type="submission" date="2018-04" db="EMBL/GenBank/DDBJ databases">
        <title>Complete genome uncultured novel isolate.</title>
        <authorList>
            <person name="Merlino G."/>
        </authorList>
    </citation>
    <scope>NUCLEOTIDE SEQUENCE [LARGE SCALE GENOMIC DNA]</scope>
    <source>
        <strain evidence="5">R1DC9</strain>
    </source>
</reference>
<evidence type="ECO:0000313" key="5">
    <source>
        <dbReference type="Proteomes" id="UP000298616"/>
    </source>
</evidence>
<keyword evidence="1" id="KW-0175">Coiled coil</keyword>
<dbReference type="OrthoDB" id="1109395at2"/>
<dbReference type="KEGG" id="fpf:DCC35_12495"/>
<evidence type="ECO:0000313" key="4">
    <source>
        <dbReference type="EMBL" id="QCK15504.1"/>
    </source>
</evidence>
<feature type="domain" description="GAF" evidence="3">
    <location>
        <begin position="253"/>
        <end position="397"/>
    </location>
</feature>
<dbReference type="InterPro" id="IPR029016">
    <property type="entry name" value="GAF-like_dom_sf"/>
</dbReference>
<feature type="transmembrane region" description="Helical" evidence="2">
    <location>
        <begin position="51"/>
        <end position="69"/>
    </location>
</feature>
<dbReference type="AlphaFoldDB" id="A0A4D7K3V4"/>
<keyword evidence="2" id="KW-0812">Transmembrane</keyword>
<dbReference type="EMBL" id="CP028923">
    <property type="protein sequence ID" value="QCK15504.1"/>
    <property type="molecule type" value="Genomic_DNA"/>
</dbReference>
<feature type="transmembrane region" description="Helical" evidence="2">
    <location>
        <begin position="76"/>
        <end position="98"/>
    </location>
</feature>